<dbReference type="EMBL" id="JACBZD010000001">
    <property type="protein sequence ID" value="NYI04181.1"/>
    <property type="molecule type" value="Genomic_DNA"/>
</dbReference>
<dbReference type="GO" id="GO:0016301">
    <property type="term" value="F:kinase activity"/>
    <property type="evidence" value="ECO:0007669"/>
    <property type="project" value="UniProtKB-KW"/>
</dbReference>
<dbReference type="RefSeq" id="WP_179813118.1">
    <property type="nucleotide sequence ID" value="NZ_JACBZD010000001.1"/>
</dbReference>
<dbReference type="Pfam" id="PF00294">
    <property type="entry name" value="PfkB"/>
    <property type="match status" value="1"/>
</dbReference>
<keyword evidence="1" id="KW-0808">Transferase</keyword>
<organism evidence="4 5">
    <name type="scientific">Allostreptomyces psammosilenae</name>
    <dbReference type="NCBI Taxonomy" id="1892865"/>
    <lineage>
        <taxon>Bacteria</taxon>
        <taxon>Bacillati</taxon>
        <taxon>Actinomycetota</taxon>
        <taxon>Actinomycetes</taxon>
        <taxon>Kitasatosporales</taxon>
        <taxon>Streptomycetaceae</taxon>
        <taxon>Allostreptomyces</taxon>
    </lineage>
</organism>
<dbReference type="Gene3D" id="3.40.1190.20">
    <property type="match status" value="1"/>
</dbReference>
<proteinExistence type="predicted"/>
<evidence type="ECO:0000313" key="5">
    <source>
        <dbReference type="Proteomes" id="UP000567795"/>
    </source>
</evidence>
<evidence type="ECO:0000259" key="3">
    <source>
        <dbReference type="Pfam" id="PF00294"/>
    </source>
</evidence>
<evidence type="ECO:0000313" key="4">
    <source>
        <dbReference type="EMBL" id="NYI04181.1"/>
    </source>
</evidence>
<sequence length="321" mass="34526">MDEYDVLVVGGTGVDTIVRVDTLPLPFQDSIGVPPIQDYVAHTGNGVALGMLTLGLRTKFIDFLGDDPQGEQILAAYARRGLDFSHLPAPAGTPRAVNLVDAEGRRLSLYDGRHPADLLMPRDFYLPFLQRARHVHLSIINHTRALWDDIERLGVSTSTDLHDWDGRNPYHLQWALRADVVFLSASALRGGADGDRHEEAMRAILTEGRARVVVATAGAEGCFVLTREELEERDGAVRHFPAVPPAPDRPVVDSNGAGDAFVCGFLTSFLAGRPVPECVLAGSVSGAFACGSAGTHTEFIDPDQLAEGCRRAADTLASPAN</sequence>
<dbReference type="InterPro" id="IPR011611">
    <property type="entry name" value="PfkB_dom"/>
</dbReference>
<evidence type="ECO:0000256" key="1">
    <source>
        <dbReference type="ARBA" id="ARBA00022679"/>
    </source>
</evidence>
<dbReference type="Proteomes" id="UP000567795">
    <property type="component" value="Unassembled WGS sequence"/>
</dbReference>
<evidence type="ECO:0000256" key="2">
    <source>
        <dbReference type="ARBA" id="ARBA00022777"/>
    </source>
</evidence>
<dbReference type="InterPro" id="IPR029056">
    <property type="entry name" value="Ribokinase-like"/>
</dbReference>
<dbReference type="PANTHER" id="PTHR10584">
    <property type="entry name" value="SUGAR KINASE"/>
    <property type="match status" value="1"/>
</dbReference>
<keyword evidence="2 4" id="KW-0418">Kinase</keyword>
<dbReference type="SUPFAM" id="SSF53613">
    <property type="entry name" value="Ribokinase-like"/>
    <property type="match status" value="1"/>
</dbReference>
<feature type="domain" description="Carbohydrate kinase PfkB" evidence="3">
    <location>
        <begin position="45"/>
        <end position="297"/>
    </location>
</feature>
<accession>A0A853A031</accession>
<dbReference type="AlphaFoldDB" id="A0A853A031"/>
<comment type="caution">
    <text evidence="4">The sequence shown here is derived from an EMBL/GenBank/DDBJ whole genome shotgun (WGS) entry which is preliminary data.</text>
</comment>
<keyword evidence="5" id="KW-1185">Reference proteome</keyword>
<reference evidence="4 5" key="1">
    <citation type="submission" date="2020-07" db="EMBL/GenBank/DDBJ databases">
        <title>Sequencing the genomes of 1000 actinobacteria strains.</title>
        <authorList>
            <person name="Klenk H.-P."/>
        </authorList>
    </citation>
    <scope>NUCLEOTIDE SEQUENCE [LARGE SCALE GENOMIC DNA]</scope>
    <source>
        <strain evidence="4 5">DSM 42178</strain>
    </source>
</reference>
<dbReference type="PANTHER" id="PTHR10584:SF166">
    <property type="entry name" value="RIBOKINASE"/>
    <property type="match status" value="1"/>
</dbReference>
<name>A0A853A031_9ACTN</name>
<gene>
    <name evidence="4" type="ORF">FHU37_001124</name>
</gene>
<protein>
    <submittedName>
        <fullName evidence="4">Sugar/nucleoside kinase (Ribokinase family)</fullName>
    </submittedName>
</protein>